<dbReference type="GO" id="GO:0050135">
    <property type="term" value="F:NADP+ nucleosidase activity"/>
    <property type="evidence" value="ECO:0007669"/>
    <property type="project" value="InterPro"/>
</dbReference>
<gene>
    <name evidence="2" type="ORF">C2L65_35885</name>
</gene>
<accession>A0A2I8EZD0</accession>
<protein>
    <recommendedName>
        <fullName evidence="1">CD-NTase-associated protein 12/Pycsar effector protein TIR domain-containing protein</fullName>
    </recommendedName>
</protein>
<dbReference type="AlphaFoldDB" id="A0A2I8EZD0"/>
<dbReference type="Proteomes" id="UP000243502">
    <property type="component" value="Chromosome 3"/>
</dbReference>
<evidence type="ECO:0000313" key="3">
    <source>
        <dbReference type="Proteomes" id="UP000243502"/>
    </source>
</evidence>
<dbReference type="Pfam" id="PF10137">
    <property type="entry name" value="CAP12-PCTIR_TIR"/>
    <property type="match status" value="1"/>
</dbReference>
<feature type="domain" description="CD-NTase-associated protein 12/Pycsar effector protein TIR" evidence="1">
    <location>
        <begin position="14"/>
        <end position="132"/>
    </location>
</feature>
<name>A0A2I8EZD0_9BURK</name>
<proteinExistence type="predicted"/>
<dbReference type="KEGG" id="pter:C2L65_35885"/>
<organism evidence="2 3">
    <name type="scientific">Paraburkholderia terrae</name>
    <dbReference type="NCBI Taxonomy" id="311230"/>
    <lineage>
        <taxon>Bacteria</taxon>
        <taxon>Pseudomonadati</taxon>
        <taxon>Pseudomonadota</taxon>
        <taxon>Betaproteobacteria</taxon>
        <taxon>Burkholderiales</taxon>
        <taxon>Burkholderiaceae</taxon>
        <taxon>Paraburkholderia</taxon>
    </lineage>
</organism>
<dbReference type="InterPro" id="IPR019302">
    <property type="entry name" value="CAP12/PCTIR_TIR_dom"/>
</dbReference>
<reference evidence="2 3" key="1">
    <citation type="submission" date="2018-01" db="EMBL/GenBank/DDBJ databases">
        <title>Species boundaries and ecological features among Paraburkholderia terrae DSMZ17804T, P. hospita DSMZ17164T and P. caribensis DSMZ13236T.</title>
        <authorList>
            <person name="Pratama A.A."/>
        </authorList>
    </citation>
    <scope>NUCLEOTIDE SEQUENCE [LARGE SCALE GENOMIC DNA]</scope>
    <source>
        <strain evidence="2 3">DSM 17804</strain>
    </source>
</reference>
<evidence type="ECO:0000259" key="1">
    <source>
        <dbReference type="Pfam" id="PF10137"/>
    </source>
</evidence>
<sequence>MDVSIVIIKPKPRAFIGSSKEGRKHAVALQALLSETMEVTVWHQGVFDPSTYTMDALIEEAHRSAFAILIFSPDDEVVIRGQEAIAARDNVVFEMGLFVGILGRKRVFAVVPADVGPFRVPTDLLGLSLATYGKRADGNLKAALGPASDDILNAASKILANDPEPGCAYMHTEESCHVIPIDRNRFSVVFQPPMRCTPALNFRDANGKSLTPHLIDCWTRYGFTVTLDLPADAKKLTFIADARPSEL</sequence>
<evidence type="ECO:0000313" key="2">
    <source>
        <dbReference type="EMBL" id="AUT64977.1"/>
    </source>
</evidence>
<dbReference type="EMBL" id="CP026113">
    <property type="protein sequence ID" value="AUT64977.1"/>
    <property type="molecule type" value="Genomic_DNA"/>
</dbReference>